<feature type="region of interest" description="Disordered" evidence="2">
    <location>
        <begin position="201"/>
        <end position="220"/>
    </location>
</feature>
<dbReference type="InterPro" id="IPR001806">
    <property type="entry name" value="Small_GTPase"/>
</dbReference>
<dbReference type="SMART" id="SM00175">
    <property type="entry name" value="RAB"/>
    <property type="match status" value="1"/>
</dbReference>
<dbReference type="SMART" id="SM00173">
    <property type="entry name" value="RAS"/>
    <property type="match status" value="1"/>
</dbReference>
<dbReference type="SMART" id="SM00174">
    <property type="entry name" value="RHO"/>
    <property type="match status" value="1"/>
</dbReference>
<dbReference type="EMBL" id="UZAE01012135">
    <property type="protein sequence ID" value="VDO03680.1"/>
    <property type="molecule type" value="Genomic_DNA"/>
</dbReference>
<dbReference type="NCBIfam" id="TIGR00231">
    <property type="entry name" value="small_GTP"/>
    <property type="match status" value="1"/>
</dbReference>
<evidence type="ECO:0000313" key="3">
    <source>
        <dbReference type="EMBL" id="VDO03680.1"/>
    </source>
</evidence>
<dbReference type="InterPro" id="IPR050209">
    <property type="entry name" value="Rab_GTPases_membrane_traffic"/>
</dbReference>
<accession>A0A0R3TKU8</accession>
<dbReference type="GO" id="GO:0005525">
    <property type="term" value="F:GTP binding"/>
    <property type="evidence" value="ECO:0007669"/>
    <property type="project" value="InterPro"/>
</dbReference>
<dbReference type="SMART" id="SM00176">
    <property type="entry name" value="RAN"/>
    <property type="match status" value="1"/>
</dbReference>
<evidence type="ECO:0000313" key="5">
    <source>
        <dbReference type="WBParaSite" id="HNAJ_0000782401-mRNA-1"/>
    </source>
</evidence>
<dbReference type="Gene3D" id="3.40.50.300">
    <property type="entry name" value="P-loop containing nucleotide triphosphate hydrolases"/>
    <property type="match status" value="1"/>
</dbReference>
<reference evidence="3 4" key="2">
    <citation type="submission" date="2018-11" db="EMBL/GenBank/DDBJ databases">
        <authorList>
            <consortium name="Pathogen Informatics"/>
        </authorList>
    </citation>
    <scope>NUCLEOTIDE SEQUENCE [LARGE SCALE GENOMIC DNA]</scope>
</reference>
<dbReference type="PROSITE" id="PS51421">
    <property type="entry name" value="RAS"/>
    <property type="match status" value="1"/>
</dbReference>
<dbReference type="PROSITE" id="PS51420">
    <property type="entry name" value="RHO"/>
    <property type="match status" value="1"/>
</dbReference>
<dbReference type="GO" id="GO:0003924">
    <property type="term" value="F:GTPase activity"/>
    <property type="evidence" value="ECO:0007669"/>
    <property type="project" value="InterPro"/>
</dbReference>
<dbReference type="OrthoDB" id="9989112at2759"/>
<protein>
    <submittedName>
        <fullName evidence="5">Ras-related protein Rab-39B</fullName>
    </submittedName>
</protein>
<dbReference type="PANTHER" id="PTHR47979">
    <property type="entry name" value="DRAB11-RELATED"/>
    <property type="match status" value="1"/>
</dbReference>
<keyword evidence="4" id="KW-1185">Reference proteome</keyword>
<evidence type="ECO:0000256" key="1">
    <source>
        <dbReference type="ARBA" id="ARBA00006270"/>
    </source>
</evidence>
<dbReference type="FunFam" id="3.40.50.300:FF:001462">
    <property type="entry name" value="Small GTP-binding protein, putative"/>
    <property type="match status" value="1"/>
</dbReference>
<dbReference type="Proteomes" id="UP000278807">
    <property type="component" value="Unassembled WGS sequence"/>
</dbReference>
<dbReference type="WBParaSite" id="HNAJ_0000782401-mRNA-1">
    <property type="protein sequence ID" value="HNAJ_0000782401-mRNA-1"/>
    <property type="gene ID" value="HNAJ_0000782401"/>
</dbReference>
<sequence>MANPSFNYQFRFILIGDSTVGKSSLLQYFYEGKIASIPEPTVGVDYFSRNILLTDGTVIKLRLWDTAGQEKFKSITRSYYRNAVGALLIFDITNRDSFEHIMGWYEDAANNMKCQPPMFILCGQKTDLENLRQVTKMEAEVLAENLGVPYIETSALHGVNVEEAFKILAEAVYEQMNAGAFRNLGTVSGWDGIKEGYGIPPQTNRVNLADDRPNQSPSCC</sequence>
<dbReference type="STRING" id="102285.A0A0R3TKU8"/>
<organism evidence="5">
    <name type="scientific">Rodentolepis nana</name>
    <name type="common">Dwarf tapeworm</name>
    <name type="synonym">Hymenolepis nana</name>
    <dbReference type="NCBI Taxonomy" id="102285"/>
    <lineage>
        <taxon>Eukaryota</taxon>
        <taxon>Metazoa</taxon>
        <taxon>Spiralia</taxon>
        <taxon>Lophotrochozoa</taxon>
        <taxon>Platyhelminthes</taxon>
        <taxon>Cestoda</taxon>
        <taxon>Eucestoda</taxon>
        <taxon>Cyclophyllidea</taxon>
        <taxon>Hymenolepididae</taxon>
        <taxon>Rodentolepis</taxon>
    </lineage>
</organism>
<name>A0A0R3TKU8_RODNA</name>
<dbReference type="Pfam" id="PF00071">
    <property type="entry name" value="Ras"/>
    <property type="match status" value="1"/>
</dbReference>
<dbReference type="PROSITE" id="PS51419">
    <property type="entry name" value="RAB"/>
    <property type="match status" value="1"/>
</dbReference>
<evidence type="ECO:0000256" key="2">
    <source>
        <dbReference type="SAM" id="MobiDB-lite"/>
    </source>
</evidence>
<reference evidence="5" key="1">
    <citation type="submission" date="2017-02" db="UniProtKB">
        <authorList>
            <consortium name="WormBaseParasite"/>
        </authorList>
    </citation>
    <scope>IDENTIFICATION</scope>
</reference>
<dbReference type="AlphaFoldDB" id="A0A0R3TKU8"/>
<dbReference type="InterPro" id="IPR005225">
    <property type="entry name" value="Small_GTP-bd"/>
</dbReference>
<dbReference type="InterPro" id="IPR027417">
    <property type="entry name" value="P-loop_NTPase"/>
</dbReference>
<proteinExistence type="inferred from homology"/>
<dbReference type="SUPFAM" id="SSF52540">
    <property type="entry name" value="P-loop containing nucleoside triphosphate hydrolases"/>
    <property type="match status" value="1"/>
</dbReference>
<evidence type="ECO:0000313" key="4">
    <source>
        <dbReference type="Proteomes" id="UP000278807"/>
    </source>
</evidence>
<gene>
    <name evidence="3" type="ORF">HNAJ_LOCUS7820</name>
</gene>
<dbReference type="PRINTS" id="PR00449">
    <property type="entry name" value="RASTRNSFRMNG"/>
</dbReference>
<comment type="similarity">
    <text evidence="1">Belongs to the small GTPase superfamily. Rab family.</text>
</comment>